<dbReference type="InterPro" id="IPR017853">
    <property type="entry name" value="GH"/>
</dbReference>
<dbReference type="PANTHER" id="PTHR10353:SF137">
    <property type="entry name" value="MYROSINASE 3-RELATED"/>
    <property type="match status" value="1"/>
</dbReference>
<evidence type="ECO:0000256" key="10">
    <source>
        <dbReference type="RuleBase" id="RU003690"/>
    </source>
</evidence>
<keyword evidence="13" id="KW-1185">Reference proteome</keyword>
<dbReference type="OrthoDB" id="65569at2759"/>
<comment type="similarity">
    <text evidence="3 10">Belongs to the glycosyl hydrolase 1 family.</text>
</comment>
<keyword evidence="5" id="KW-0017">Alkaloid metabolism</keyword>
<evidence type="ECO:0000256" key="11">
    <source>
        <dbReference type="RuleBase" id="RU004468"/>
    </source>
</evidence>
<dbReference type="PROSITE" id="PS00572">
    <property type="entry name" value="GLYCOSYL_HYDROL_F1_1"/>
    <property type="match status" value="1"/>
</dbReference>
<dbReference type="GO" id="GO:0033075">
    <property type="term" value="P:isoquinoline alkaloid biosynthetic process"/>
    <property type="evidence" value="ECO:0007669"/>
    <property type="project" value="UniProtKB-ARBA"/>
</dbReference>
<comment type="catalytic activity">
    <reaction evidence="8">
        <text>deacetylisoipecoside + H2O = deacetylisoipecoside aglycone + D-glucose</text>
        <dbReference type="Rhea" id="RHEA:78887"/>
        <dbReference type="ChEBI" id="CHEBI:4167"/>
        <dbReference type="ChEBI" id="CHEBI:15377"/>
        <dbReference type="ChEBI" id="CHEBI:58091"/>
        <dbReference type="ChEBI" id="CHEBI:229557"/>
    </reaction>
    <physiologicalReaction direction="left-to-right" evidence="8">
        <dbReference type="Rhea" id="RHEA:78888"/>
    </physiologicalReaction>
</comment>
<sequence length="537" mass="60645">MEKLEINRSDFGKDFLFGTATSAYQVEGAAKEGGRGPSIWDEMCRKKPDKVRNYDNGDVAADSYHLYKEDVQLLKQLGFDYYRFSISWTRILPGGRLNAGVNKEGIQYYNNLINELLANGIQPFVTLLHFDVPQALEDEYGSFLDEKIVADFAAFARLCFWHFGDRVKNWITINEPWTVSCFGYAAGTFPPNRGSSSADHGSLSIVQHRCDVMHPQICQNGDPGTEPYTVTRNMLLAHAEAVRIYRQKFQSAQGGQIGITLNATWFEPYNAESADDAKAAGRALDFTFGWFMDPVTYGQYPKSMTDRVPENRLKRFSDDESAKLKGSYDFLGLNYYTANYAYNDPTVYPEPSYLTDSGAKTTATGPDGKPIGERTSSGWIYIYPEGLFKLLCLIKTRYNNPAIYITENGVADAGALDGTIYLSLSDDIRIRYHRDHLKTLKRAIDQYSVSVKGYTAWSLLDNFEWAVGYKDRFGICYVDFNDANLARYPKDSAIWFKNFLKPRPVKALSTSDNAQMPASAMELPGYETPAKRARESY</sequence>
<evidence type="ECO:0000256" key="6">
    <source>
        <dbReference type="ARBA" id="ARBA00022801"/>
    </source>
</evidence>
<dbReference type="InterPro" id="IPR001360">
    <property type="entry name" value="Glyco_hydro_1"/>
</dbReference>
<proteinExistence type="inferred from homology"/>
<dbReference type="FunFam" id="3.20.20.80:FF:000022">
    <property type="entry name" value="Beta-glucosidase 11"/>
    <property type="match status" value="1"/>
</dbReference>
<dbReference type="GO" id="GO:0008422">
    <property type="term" value="F:beta-glucosidase activity"/>
    <property type="evidence" value="ECO:0007669"/>
    <property type="project" value="UniProtKB-ARBA"/>
</dbReference>
<evidence type="ECO:0000256" key="8">
    <source>
        <dbReference type="ARBA" id="ARBA00093183"/>
    </source>
</evidence>
<evidence type="ECO:0000256" key="1">
    <source>
        <dbReference type="ARBA" id="ARBA00004514"/>
    </source>
</evidence>
<gene>
    <name evidence="12" type="ORF">GSCOC_T00023757001</name>
</gene>
<dbReference type="Pfam" id="PF00232">
    <property type="entry name" value="Glyco_hydro_1"/>
    <property type="match status" value="1"/>
</dbReference>
<evidence type="ECO:0000256" key="4">
    <source>
        <dbReference type="ARBA" id="ARBA00022490"/>
    </source>
</evidence>
<dbReference type="GO" id="GO:0005829">
    <property type="term" value="C:cytosol"/>
    <property type="evidence" value="ECO:0007669"/>
    <property type="project" value="UniProtKB-SubCell"/>
</dbReference>
<organism evidence="12 13">
    <name type="scientific">Coffea canephora</name>
    <name type="common">Robusta coffee</name>
    <dbReference type="NCBI Taxonomy" id="49390"/>
    <lineage>
        <taxon>Eukaryota</taxon>
        <taxon>Viridiplantae</taxon>
        <taxon>Streptophyta</taxon>
        <taxon>Embryophyta</taxon>
        <taxon>Tracheophyta</taxon>
        <taxon>Spermatophyta</taxon>
        <taxon>Magnoliopsida</taxon>
        <taxon>eudicotyledons</taxon>
        <taxon>Gunneridae</taxon>
        <taxon>Pentapetalae</taxon>
        <taxon>asterids</taxon>
        <taxon>lamiids</taxon>
        <taxon>Gentianales</taxon>
        <taxon>Rubiaceae</taxon>
        <taxon>Ixoroideae</taxon>
        <taxon>Gardenieae complex</taxon>
        <taxon>Bertiereae - Coffeeae clade</taxon>
        <taxon>Coffeeae</taxon>
        <taxon>Coffea</taxon>
    </lineage>
</organism>
<dbReference type="STRING" id="49390.A0A068UEU1"/>
<keyword evidence="4" id="KW-0963">Cytoplasm</keyword>
<evidence type="ECO:0000256" key="3">
    <source>
        <dbReference type="ARBA" id="ARBA00010838"/>
    </source>
</evidence>
<protein>
    <recommendedName>
        <fullName evidence="14">Beta-glucosidase</fullName>
    </recommendedName>
</protein>
<evidence type="ECO:0000256" key="7">
    <source>
        <dbReference type="ARBA" id="ARBA00023295"/>
    </source>
</evidence>
<evidence type="ECO:0000313" key="13">
    <source>
        <dbReference type="Proteomes" id="UP000295252"/>
    </source>
</evidence>
<name>A0A068UEU1_COFCA</name>
<keyword evidence="6 11" id="KW-0378">Hydrolase</keyword>
<comment type="subcellular location">
    <subcellularLocation>
        <location evidence="1">Cytoplasm</location>
        <location evidence="1">Cytosol</location>
    </subcellularLocation>
</comment>
<dbReference type="PROSITE" id="PS00653">
    <property type="entry name" value="GLYCOSYL_HYDROL_F1_2"/>
    <property type="match status" value="1"/>
</dbReference>
<evidence type="ECO:0000313" key="12">
    <source>
        <dbReference type="EMBL" id="CDP06787.1"/>
    </source>
</evidence>
<feature type="active site" description="Nucleophile" evidence="9">
    <location>
        <position position="407"/>
    </location>
</feature>
<dbReference type="Proteomes" id="UP000295252">
    <property type="component" value="Chromosome IV"/>
</dbReference>
<dbReference type="PhylomeDB" id="A0A068UEU1"/>
<evidence type="ECO:0000256" key="5">
    <source>
        <dbReference type="ARBA" id="ARBA00022589"/>
    </source>
</evidence>
<evidence type="ECO:0008006" key="14">
    <source>
        <dbReference type="Google" id="ProtNLM"/>
    </source>
</evidence>
<dbReference type="AlphaFoldDB" id="A0A068UEU1"/>
<dbReference type="InterPro" id="IPR018120">
    <property type="entry name" value="Glyco_hydro_1_AS"/>
</dbReference>
<dbReference type="SUPFAM" id="SSF51445">
    <property type="entry name" value="(Trans)glycosidases"/>
    <property type="match status" value="1"/>
</dbReference>
<dbReference type="PRINTS" id="PR00131">
    <property type="entry name" value="GLHYDRLASE1"/>
</dbReference>
<keyword evidence="7 11" id="KW-0326">Glycosidase</keyword>
<dbReference type="OMA" id="DHFTHTH"/>
<comment type="pathway">
    <text evidence="2">Alkaloid biosynthesis.</text>
</comment>
<dbReference type="GO" id="GO:0009251">
    <property type="term" value="P:glucan catabolic process"/>
    <property type="evidence" value="ECO:0007669"/>
    <property type="project" value="UniProtKB-ARBA"/>
</dbReference>
<evidence type="ECO:0000256" key="2">
    <source>
        <dbReference type="ARBA" id="ARBA00004913"/>
    </source>
</evidence>
<dbReference type="EMBL" id="HG739107">
    <property type="protein sequence ID" value="CDP06787.1"/>
    <property type="molecule type" value="Genomic_DNA"/>
</dbReference>
<accession>A0A068UEU1</accession>
<evidence type="ECO:0000256" key="9">
    <source>
        <dbReference type="PROSITE-ProRule" id="PRU10055"/>
    </source>
</evidence>
<dbReference type="InterPro" id="IPR033132">
    <property type="entry name" value="GH_1_N_CS"/>
</dbReference>
<dbReference type="PANTHER" id="PTHR10353">
    <property type="entry name" value="GLYCOSYL HYDROLASE"/>
    <property type="match status" value="1"/>
</dbReference>
<dbReference type="Gene3D" id="3.20.20.80">
    <property type="entry name" value="Glycosidases"/>
    <property type="match status" value="1"/>
</dbReference>
<dbReference type="InParanoid" id="A0A068UEU1"/>
<reference evidence="13" key="1">
    <citation type="journal article" date="2014" name="Science">
        <title>The coffee genome provides insight into the convergent evolution of caffeine biosynthesis.</title>
        <authorList>
            <person name="Denoeud F."/>
            <person name="Carretero-Paulet L."/>
            <person name="Dereeper A."/>
            <person name="Droc G."/>
            <person name="Guyot R."/>
            <person name="Pietrella M."/>
            <person name="Zheng C."/>
            <person name="Alberti A."/>
            <person name="Anthony F."/>
            <person name="Aprea G."/>
            <person name="Aury J.M."/>
            <person name="Bento P."/>
            <person name="Bernard M."/>
            <person name="Bocs S."/>
            <person name="Campa C."/>
            <person name="Cenci A."/>
            <person name="Combes M.C."/>
            <person name="Crouzillat D."/>
            <person name="Da Silva C."/>
            <person name="Daddiego L."/>
            <person name="De Bellis F."/>
            <person name="Dussert S."/>
            <person name="Garsmeur O."/>
            <person name="Gayraud T."/>
            <person name="Guignon V."/>
            <person name="Jahn K."/>
            <person name="Jamilloux V."/>
            <person name="Joet T."/>
            <person name="Labadie K."/>
            <person name="Lan T."/>
            <person name="Leclercq J."/>
            <person name="Lepelley M."/>
            <person name="Leroy T."/>
            <person name="Li L.T."/>
            <person name="Librado P."/>
            <person name="Lopez L."/>
            <person name="Munoz A."/>
            <person name="Noel B."/>
            <person name="Pallavicini A."/>
            <person name="Perrotta G."/>
            <person name="Poncet V."/>
            <person name="Pot D."/>
            <person name="Priyono X."/>
            <person name="Rigoreau M."/>
            <person name="Rouard M."/>
            <person name="Rozas J."/>
            <person name="Tranchant-Dubreuil C."/>
            <person name="VanBuren R."/>
            <person name="Zhang Q."/>
            <person name="Andrade A.C."/>
            <person name="Argout X."/>
            <person name="Bertrand B."/>
            <person name="de Kochko A."/>
            <person name="Graziosi G."/>
            <person name="Henry R.J."/>
            <person name="Jayarama X."/>
            <person name="Ming R."/>
            <person name="Nagai C."/>
            <person name="Rounsley S."/>
            <person name="Sankoff D."/>
            <person name="Giuliano G."/>
            <person name="Albert V.A."/>
            <person name="Wincker P."/>
            <person name="Lashermes P."/>
        </authorList>
    </citation>
    <scope>NUCLEOTIDE SEQUENCE [LARGE SCALE GENOMIC DNA]</scope>
    <source>
        <strain evidence="13">cv. DH200-94</strain>
    </source>
</reference>
<dbReference type="Gramene" id="CDP06787">
    <property type="protein sequence ID" value="CDP06787"/>
    <property type="gene ID" value="GSCOC_T00023757001"/>
</dbReference>